<dbReference type="AlphaFoldDB" id="A0A9P0H3G6"/>
<keyword evidence="5" id="KW-1185">Reference proteome</keyword>
<feature type="domain" description="Arrestin C-terminal-like" evidence="3">
    <location>
        <begin position="175"/>
        <end position="309"/>
    </location>
</feature>
<evidence type="ECO:0000259" key="3">
    <source>
        <dbReference type="SMART" id="SM01017"/>
    </source>
</evidence>
<keyword evidence="2" id="KW-0716">Sensory transduction</keyword>
<protein>
    <recommendedName>
        <fullName evidence="3">Arrestin C-terminal-like domain-containing protein</fullName>
    </recommendedName>
</protein>
<dbReference type="Pfam" id="PF02752">
    <property type="entry name" value="Arrestin_C"/>
    <property type="match status" value="1"/>
</dbReference>
<dbReference type="Gene3D" id="2.60.40.640">
    <property type="match status" value="2"/>
</dbReference>
<evidence type="ECO:0000313" key="4">
    <source>
        <dbReference type="EMBL" id="CAH1391667.1"/>
    </source>
</evidence>
<dbReference type="PANTHER" id="PTHR11188:SF144">
    <property type="entry name" value="ARRESTIN C-TERMINAL-LIKE DOMAIN-CONTAINING PROTEIN"/>
    <property type="match status" value="1"/>
</dbReference>
<dbReference type="GO" id="GO:0015031">
    <property type="term" value="P:protein transport"/>
    <property type="evidence" value="ECO:0007669"/>
    <property type="project" value="TreeGrafter"/>
</dbReference>
<dbReference type="InterPro" id="IPR050357">
    <property type="entry name" value="Arrestin_domain-protein"/>
</dbReference>
<dbReference type="GO" id="GO:0005737">
    <property type="term" value="C:cytoplasm"/>
    <property type="evidence" value="ECO:0007669"/>
    <property type="project" value="TreeGrafter"/>
</dbReference>
<dbReference type="InterPro" id="IPR011021">
    <property type="entry name" value="Arrestin-like_N"/>
</dbReference>
<dbReference type="EMBL" id="OV725077">
    <property type="protein sequence ID" value="CAH1391667.1"/>
    <property type="molecule type" value="Genomic_DNA"/>
</dbReference>
<dbReference type="Pfam" id="PF00339">
    <property type="entry name" value="Arrestin_N"/>
    <property type="match status" value="1"/>
</dbReference>
<proteinExistence type="inferred from homology"/>
<organism evidence="4 5">
    <name type="scientific">Nezara viridula</name>
    <name type="common">Southern green stink bug</name>
    <name type="synonym">Cimex viridulus</name>
    <dbReference type="NCBI Taxonomy" id="85310"/>
    <lineage>
        <taxon>Eukaryota</taxon>
        <taxon>Metazoa</taxon>
        <taxon>Ecdysozoa</taxon>
        <taxon>Arthropoda</taxon>
        <taxon>Hexapoda</taxon>
        <taxon>Insecta</taxon>
        <taxon>Pterygota</taxon>
        <taxon>Neoptera</taxon>
        <taxon>Paraneoptera</taxon>
        <taxon>Hemiptera</taxon>
        <taxon>Heteroptera</taxon>
        <taxon>Panheteroptera</taxon>
        <taxon>Pentatomomorpha</taxon>
        <taxon>Pentatomoidea</taxon>
        <taxon>Pentatomidae</taxon>
        <taxon>Pentatominae</taxon>
        <taxon>Nezara</taxon>
    </lineage>
</organism>
<evidence type="ECO:0000313" key="5">
    <source>
        <dbReference type="Proteomes" id="UP001152798"/>
    </source>
</evidence>
<sequence>MDIVMDYIREFDIRLEKEMFYAGETLTGHVILHTVENFKLKSIRVLLRGKAHSEWKVVVSGDRRVLRDDQYIIDDRAVIWGHDKIEGPIPILPRGLHQFPFSFHLPESSLPCSFESKPGYIRYYIKVTVDIPYCSPPQGMKYFTIIGPHIDCMEEQYLKPMIGQDKKTTCCLCCQKGPVVLRTELERSAYVSGEAIRLRTNIDNQGEEEVRLFIKLVQYVEYFIERGVSGVTKEIDHLVLEYKGEAIPPCSSTKWDSGQELILPVVPPSLVGLCRLLQIYYVLKVGLDFEKSGEGLQMHFPLTVATVPFRIPNSKQESAIHYSVASSHVEGGMYVGPEFLLGQVYDGTSVRPEPVILYRPLYVCVNQH</sequence>
<dbReference type="SUPFAM" id="SSF81296">
    <property type="entry name" value="E set domains"/>
    <property type="match status" value="2"/>
</dbReference>
<dbReference type="PANTHER" id="PTHR11188">
    <property type="entry name" value="ARRESTIN DOMAIN CONTAINING PROTEIN"/>
    <property type="match status" value="1"/>
</dbReference>
<comment type="similarity">
    <text evidence="1">Belongs to the arrestin family.</text>
</comment>
<dbReference type="OrthoDB" id="7785529at2759"/>
<gene>
    <name evidence="4" type="ORF">NEZAVI_LOCUS2648</name>
</gene>
<dbReference type="Proteomes" id="UP001152798">
    <property type="component" value="Chromosome 1"/>
</dbReference>
<dbReference type="InterPro" id="IPR014752">
    <property type="entry name" value="Arrestin-like_C"/>
</dbReference>
<dbReference type="InterPro" id="IPR011022">
    <property type="entry name" value="Arrestin_C-like"/>
</dbReference>
<evidence type="ECO:0000256" key="2">
    <source>
        <dbReference type="ARBA" id="ARBA00022606"/>
    </source>
</evidence>
<accession>A0A9P0H3G6</accession>
<dbReference type="InterPro" id="IPR014756">
    <property type="entry name" value="Ig_E-set"/>
</dbReference>
<evidence type="ECO:0000256" key="1">
    <source>
        <dbReference type="ARBA" id="ARBA00005298"/>
    </source>
</evidence>
<dbReference type="SMART" id="SM01017">
    <property type="entry name" value="Arrestin_C"/>
    <property type="match status" value="2"/>
</dbReference>
<reference evidence="4" key="1">
    <citation type="submission" date="2022-01" db="EMBL/GenBank/DDBJ databases">
        <authorList>
            <person name="King R."/>
        </authorList>
    </citation>
    <scope>NUCLEOTIDE SEQUENCE</scope>
</reference>
<feature type="domain" description="Arrestin C-terminal-like" evidence="3">
    <location>
        <begin position="5"/>
        <end position="152"/>
    </location>
</feature>
<name>A0A9P0H3G6_NEZVI</name>